<comment type="caution">
    <text evidence="9">The sequence shown here is derived from an EMBL/GenBank/DDBJ whole genome shotgun (WGS) entry which is preliminary data.</text>
</comment>
<sequence>MTVTPLSLPDLPAANWTDANELARTVLGELAESARADAHAQGYAVGWARGRRDALSAAAAATEQAEHARREAEARREDEHRAAVTALRQSAQQVRALLTELCSSIEEQGTDLAWAITETLLAREMTVVTDADVVRRVLTVLPSAPTATVRLHPSVAASAAAEELTEAGLVVAADATLDRADAVVECDGAVTDLRIATAMDRLRDVLR</sequence>
<accession>A0ABN2QTB8</accession>
<dbReference type="PANTHER" id="PTHR34982">
    <property type="entry name" value="YOP PROTEINS TRANSLOCATION PROTEIN L"/>
    <property type="match status" value="1"/>
</dbReference>
<keyword evidence="6" id="KW-1006">Bacterial flagellum protein export</keyword>
<feature type="coiled-coil region" evidence="7">
    <location>
        <begin position="51"/>
        <end position="78"/>
    </location>
</feature>
<dbReference type="InterPro" id="IPR051472">
    <property type="entry name" value="T3SS_Stator/FliH"/>
</dbReference>
<protein>
    <recommendedName>
        <fullName evidence="8">Flagellar assembly protein FliH/Type III secretion system HrpE domain-containing protein</fullName>
    </recommendedName>
</protein>
<evidence type="ECO:0000256" key="4">
    <source>
        <dbReference type="ARBA" id="ARBA00022795"/>
    </source>
</evidence>
<keyword evidence="4" id="KW-1005">Bacterial flagellum biogenesis</keyword>
<keyword evidence="7" id="KW-0175">Coiled coil</keyword>
<dbReference type="EMBL" id="BAAAPB010000001">
    <property type="protein sequence ID" value="GAA1957724.1"/>
    <property type="molecule type" value="Genomic_DNA"/>
</dbReference>
<evidence type="ECO:0000313" key="10">
    <source>
        <dbReference type="Proteomes" id="UP001500571"/>
    </source>
</evidence>
<evidence type="ECO:0000256" key="2">
    <source>
        <dbReference type="ARBA" id="ARBA00006602"/>
    </source>
</evidence>
<keyword evidence="5" id="KW-0653">Protein transport</keyword>
<gene>
    <name evidence="9" type="ORF">GCM10009798_16450</name>
</gene>
<evidence type="ECO:0000256" key="1">
    <source>
        <dbReference type="ARBA" id="ARBA00003041"/>
    </source>
</evidence>
<evidence type="ECO:0000256" key="7">
    <source>
        <dbReference type="SAM" id="Coils"/>
    </source>
</evidence>
<comment type="function">
    <text evidence="1">Needed for flagellar regrowth and assembly.</text>
</comment>
<evidence type="ECO:0000256" key="3">
    <source>
        <dbReference type="ARBA" id="ARBA00022448"/>
    </source>
</evidence>
<comment type="similarity">
    <text evidence="2">Belongs to the FliH family.</text>
</comment>
<name>A0ABN2QTB8_9ACTN</name>
<dbReference type="RefSeq" id="WP_344044267.1">
    <property type="nucleotide sequence ID" value="NZ_BAAAPB010000001.1"/>
</dbReference>
<dbReference type="PANTHER" id="PTHR34982:SF1">
    <property type="entry name" value="FLAGELLAR ASSEMBLY PROTEIN FLIH"/>
    <property type="match status" value="1"/>
</dbReference>
<feature type="domain" description="Flagellar assembly protein FliH/Type III secretion system HrpE" evidence="8">
    <location>
        <begin position="83"/>
        <end position="201"/>
    </location>
</feature>
<evidence type="ECO:0000256" key="6">
    <source>
        <dbReference type="ARBA" id="ARBA00023225"/>
    </source>
</evidence>
<evidence type="ECO:0000259" key="8">
    <source>
        <dbReference type="Pfam" id="PF02108"/>
    </source>
</evidence>
<dbReference type="Pfam" id="PF02108">
    <property type="entry name" value="FliH"/>
    <property type="match status" value="1"/>
</dbReference>
<dbReference type="InterPro" id="IPR018035">
    <property type="entry name" value="Flagellar_FliH/T3SS_HrpE"/>
</dbReference>
<organism evidence="9 10">
    <name type="scientific">Nocardioides panacihumi</name>
    <dbReference type="NCBI Taxonomy" id="400774"/>
    <lineage>
        <taxon>Bacteria</taxon>
        <taxon>Bacillati</taxon>
        <taxon>Actinomycetota</taxon>
        <taxon>Actinomycetes</taxon>
        <taxon>Propionibacteriales</taxon>
        <taxon>Nocardioidaceae</taxon>
        <taxon>Nocardioides</taxon>
    </lineage>
</organism>
<proteinExistence type="inferred from homology"/>
<dbReference type="Proteomes" id="UP001500571">
    <property type="component" value="Unassembled WGS sequence"/>
</dbReference>
<keyword evidence="10" id="KW-1185">Reference proteome</keyword>
<reference evidence="9 10" key="1">
    <citation type="journal article" date="2019" name="Int. J. Syst. Evol. Microbiol.">
        <title>The Global Catalogue of Microorganisms (GCM) 10K type strain sequencing project: providing services to taxonomists for standard genome sequencing and annotation.</title>
        <authorList>
            <consortium name="The Broad Institute Genomics Platform"/>
            <consortium name="The Broad Institute Genome Sequencing Center for Infectious Disease"/>
            <person name="Wu L."/>
            <person name="Ma J."/>
        </authorList>
    </citation>
    <scope>NUCLEOTIDE SEQUENCE [LARGE SCALE GENOMIC DNA]</scope>
    <source>
        <strain evidence="9 10">JCM 15309</strain>
    </source>
</reference>
<evidence type="ECO:0000256" key="5">
    <source>
        <dbReference type="ARBA" id="ARBA00022927"/>
    </source>
</evidence>
<keyword evidence="3" id="KW-0813">Transport</keyword>
<evidence type="ECO:0000313" key="9">
    <source>
        <dbReference type="EMBL" id="GAA1957724.1"/>
    </source>
</evidence>